<keyword evidence="2" id="KW-1185">Reference proteome</keyword>
<organism evidence="1 2">
    <name type="scientific">Pangasianodon gigas</name>
    <name type="common">Mekong giant catfish</name>
    <name type="synonym">Pangasius gigas</name>
    <dbReference type="NCBI Taxonomy" id="30993"/>
    <lineage>
        <taxon>Eukaryota</taxon>
        <taxon>Metazoa</taxon>
        <taxon>Chordata</taxon>
        <taxon>Craniata</taxon>
        <taxon>Vertebrata</taxon>
        <taxon>Euteleostomi</taxon>
        <taxon>Actinopterygii</taxon>
        <taxon>Neopterygii</taxon>
        <taxon>Teleostei</taxon>
        <taxon>Ostariophysi</taxon>
        <taxon>Siluriformes</taxon>
        <taxon>Pangasiidae</taxon>
        <taxon>Pangasianodon</taxon>
    </lineage>
</organism>
<sequence length="79" mass="8875">MMFSMPVSSTRVTPGGQKVLQCRLLALGLLRRFSMLLSSTGMTEGWKRPKRMMISMLMSDLIALVLPTGLLLLHLNIRQ</sequence>
<evidence type="ECO:0000313" key="2">
    <source>
        <dbReference type="Proteomes" id="UP000829447"/>
    </source>
</evidence>
<accession>A0ACC5XRX5</accession>
<comment type="caution">
    <text evidence="1">The sequence shown here is derived from an EMBL/GenBank/DDBJ whole genome shotgun (WGS) entry which is preliminary data.</text>
</comment>
<proteinExistence type="predicted"/>
<dbReference type="EMBL" id="CM040479">
    <property type="protein sequence ID" value="MCI4393971.1"/>
    <property type="molecule type" value="Genomic_DNA"/>
</dbReference>
<gene>
    <name evidence="1" type="ORF">PGIGA_G00163840</name>
</gene>
<name>A0ACC5XRX5_PANGG</name>
<evidence type="ECO:0000313" key="1">
    <source>
        <dbReference type="EMBL" id="MCI4393971.1"/>
    </source>
</evidence>
<protein>
    <submittedName>
        <fullName evidence="1">Uncharacterized protein</fullName>
    </submittedName>
</protein>
<dbReference type="Proteomes" id="UP000829447">
    <property type="component" value="Linkage Group LG26"/>
</dbReference>
<reference evidence="1 2" key="1">
    <citation type="journal article" date="2022" name="bioRxiv">
        <title>An ancient truncated duplication of the anti-Mullerian hormone receptor type 2 gene is a potential conserved master sex determinant in the Pangasiidae catfish family.</title>
        <authorList>
            <person name="Wen M."/>
            <person name="Pan Q."/>
            <person name="Jouanno E."/>
            <person name="Montfort J."/>
            <person name="Zahm M."/>
            <person name="Cabau C."/>
            <person name="Klopp C."/>
            <person name="Iampietro C."/>
            <person name="Roques C."/>
            <person name="Bouchez O."/>
            <person name="Castinel A."/>
            <person name="Donnadieu C."/>
            <person name="Parrinello H."/>
            <person name="Poncet C."/>
            <person name="Belmonte E."/>
            <person name="Gautier V."/>
            <person name="Avarre J.-C."/>
            <person name="Dugue R."/>
            <person name="Gustiano R."/>
            <person name="Ha T.T.T."/>
            <person name="Campet M."/>
            <person name="Sriphairoj K."/>
            <person name="Ribolli J."/>
            <person name="de Almeida F.L."/>
            <person name="Desvignes T."/>
            <person name="Postlethwait J.H."/>
            <person name="Bucao C.F."/>
            <person name="Robinson-Rechavi M."/>
            <person name="Bobe J."/>
            <person name="Herpin A."/>
            <person name="Guiguen Y."/>
        </authorList>
    </citation>
    <scope>NUCLEOTIDE SEQUENCE [LARGE SCALE GENOMIC DNA]</scope>
    <source>
        <strain evidence="1">YG-Dec2019</strain>
    </source>
</reference>